<feature type="domain" description="C2H2-type" evidence="2">
    <location>
        <begin position="514"/>
        <end position="534"/>
    </location>
</feature>
<feature type="compositionally biased region" description="Polar residues" evidence="1">
    <location>
        <begin position="254"/>
        <end position="263"/>
    </location>
</feature>
<dbReference type="InterPro" id="IPR013087">
    <property type="entry name" value="Znf_C2H2_type"/>
</dbReference>
<evidence type="ECO:0000313" key="4">
    <source>
        <dbReference type="Proteomes" id="UP000235371"/>
    </source>
</evidence>
<gene>
    <name evidence="3" type="ORF">K444DRAFT_365299</name>
</gene>
<dbReference type="Proteomes" id="UP000235371">
    <property type="component" value="Unassembled WGS sequence"/>
</dbReference>
<dbReference type="GeneID" id="36580302"/>
<dbReference type="PROSITE" id="PS00028">
    <property type="entry name" value="ZINC_FINGER_C2H2_1"/>
    <property type="match status" value="1"/>
</dbReference>
<proteinExistence type="predicted"/>
<feature type="region of interest" description="Disordered" evidence="1">
    <location>
        <begin position="542"/>
        <end position="645"/>
    </location>
</feature>
<dbReference type="SMART" id="SM00355">
    <property type="entry name" value="ZnF_C2H2"/>
    <property type="match status" value="2"/>
</dbReference>
<feature type="region of interest" description="Disordered" evidence="1">
    <location>
        <begin position="187"/>
        <end position="279"/>
    </location>
</feature>
<accession>A0A2J6TDS9</accession>
<dbReference type="EMBL" id="KZ613786">
    <property type="protein sequence ID" value="PMD61187.1"/>
    <property type="molecule type" value="Genomic_DNA"/>
</dbReference>
<dbReference type="RefSeq" id="XP_024738091.1">
    <property type="nucleotide sequence ID" value="XM_024872221.1"/>
</dbReference>
<feature type="compositionally biased region" description="Polar residues" evidence="1">
    <location>
        <begin position="608"/>
        <end position="626"/>
    </location>
</feature>
<evidence type="ECO:0000256" key="1">
    <source>
        <dbReference type="SAM" id="MobiDB-lite"/>
    </source>
</evidence>
<protein>
    <recommendedName>
        <fullName evidence="2">C2H2-type domain-containing protein</fullName>
    </recommendedName>
</protein>
<dbReference type="AlphaFoldDB" id="A0A2J6TDS9"/>
<reference evidence="3 4" key="1">
    <citation type="submission" date="2016-04" db="EMBL/GenBank/DDBJ databases">
        <title>A degradative enzymes factory behind the ericoid mycorrhizal symbiosis.</title>
        <authorList>
            <consortium name="DOE Joint Genome Institute"/>
            <person name="Martino E."/>
            <person name="Morin E."/>
            <person name="Grelet G."/>
            <person name="Kuo A."/>
            <person name="Kohler A."/>
            <person name="Daghino S."/>
            <person name="Barry K."/>
            <person name="Choi C."/>
            <person name="Cichocki N."/>
            <person name="Clum A."/>
            <person name="Copeland A."/>
            <person name="Hainaut M."/>
            <person name="Haridas S."/>
            <person name="Labutti K."/>
            <person name="Lindquist E."/>
            <person name="Lipzen A."/>
            <person name="Khouja H.-R."/>
            <person name="Murat C."/>
            <person name="Ohm R."/>
            <person name="Olson A."/>
            <person name="Spatafora J."/>
            <person name="Veneault-Fourrey C."/>
            <person name="Henrissat B."/>
            <person name="Grigoriev I."/>
            <person name="Martin F."/>
            <person name="Perotto S."/>
        </authorList>
    </citation>
    <scope>NUCLEOTIDE SEQUENCE [LARGE SCALE GENOMIC DNA]</scope>
    <source>
        <strain evidence="3 4">E</strain>
    </source>
</reference>
<keyword evidence="4" id="KW-1185">Reference proteome</keyword>
<evidence type="ECO:0000313" key="3">
    <source>
        <dbReference type="EMBL" id="PMD61187.1"/>
    </source>
</evidence>
<feature type="compositionally biased region" description="Polar residues" evidence="1">
    <location>
        <begin position="340"/>
        <end position="361"/>
    </location>
</feature>
<feature type="compositionally biased region" description="Basic residues" evidence="1">
    <location>
        <begin position="207"/>
        <end position="228"/>
    </location>
</feature>
<evidence type="ECO:0000259" key="2">
    <source>
        <dbReference type="PROSITE" id="PS00028"/>
    </source>
</evidence>
<dbReference type="OrthoDB" id="3565451at2759"/>
<feature type="compositionally biased region" description="Low complexity" evidence="1">
    <location>
        <begin position="322"/>
        <end position="339"/>
    </location>
</feature>
<feature type="region of interest" description="Disordered" evidence="1">
    <location>
        <begin position="816"/>
        <end position="843"/>
    </location>
</feature>
<feature type="region of interest" description="Disordered" evidence="1">
    <location>
        <begin position="319"/>
        <end position="375"/>
    </location>
</feature>
<sequence>MAQPIPPNWNPNYGVDPRNLDLNHGTLQLPQTESWNEVRSHSIGHELDHSLQYSTDVNALHVEFSHAALAVPDLEMQGQDESSSSHAHDTPRPLYDMRIMDLGRAAFHENSVPGVPKPAVYAETEHHLSQGSCGVLNSTVRWLDPSMQPSPDSGCAFVGPVPTYPLLGMDSTARGLEWGLLASSTLNDSSTQPAKSNIPIGSEQNAPKKRALKNVTFRKYKHRSRRTPQRSPSHIGASLGQRARLGVSPLDSGIPSQNGTVNDGSAEPAVTDSHHDEQQHALTLLKNSFRPSSLFSAQKFADLIVQIEQLVIDNEKYVDPATPTAGTTLTSTVSSTRDSYSNSGVMDSGCTTDDTSVSSTPFPEVDDAQESSPSEAPVERKHCHCSKCGVRPLFYCTKKNCGYSTHICTDWKRHEEGEKHWPQERFMCLECPRTLPPMDISGSPLCEFCNSPFGFGEVPRAHYLRCASARQDGTTFSRKDHLIPHLREEHGLTFTNLHIITWRYSIDSRWPRQCGFCETQFTTWDERMRHIAEHFEEGKDMADWKWPSARPKDYHPQGPRNQPKDDDSDPGNDFDGGSGGSRRKNPAGKRNGISGDSQASGGHARGGAQSSPSQAYGNSNQAQGVENSVKDRQQDVADPSSQPKSSVALEMYLSDPFYPIGSGPDWLPSGTSYNQPPGHVSQFTFKNSENRVKVLRSLLGDFLWPRQINELHYPKSRMSLTRKQAPCRDGKSAIRPLGGCSIEALRLTIDGVNSNTPQCHEITSQEGGFHYALDFPACGATFFTKNDWTRHASSPHLEQEFIIPWWDVSITPSSSDSLSDAAGDRAQTQTPKKRQQASESPHFDALIRPRKVRMLRDPRYMAEARERGACFLCKRRKEVCIDGDHPDGPCRPCLERADQGTSITGLVRPLCWQPNIGSAELFRRGTSPVQ</sequence>
<name>A0A2J6TDS9_9HELO</name>
<feature type="compositionally biased region" description="Low complexity" evidence="1">
    <location>
        <begin position="816"/>
        <end position="826"/>
    </location>
</feature>
<dbReference type="InParanoid" id="A0A2J6TDS9"/>
<dbReference type="STRING" id="1095630.A0A2J6TDS9"/>
<organism evidence="3 4">
    <name type="scientific">Hyaloscypha bicolor E</name>
    <dbReference type="NCBI Taxonomy" id="1095630"/>
    <lineage>
        <taxon>Eukaryota</taxon>
        <taxon>Fungi</taxon>
        <taxon>Dikarya</taxon>
        <taxon>Ascomycota</taxon>
        <taxon>Pezizomycotina</taxon>
        <taxon>Leotiomycetes</taxon>
        <taxon>Helotiales</taxon>
        <taxon>Hyaloscyphaceae</taxon>
        <taxon>Hyaloscypha</taxon>
        <taxon>Hyaloscypha bicolor</taxon>
    </lineage>
</organism>